<gene>
    <name evidence="3" type="ORF">TNIT0693_LOCUS746</name>
</gene>
<evidence type="ECO:0000256" key="1">
    <source>
        <dbReference type="SAM" id="MobiDB-lite"/>
    </source>
</evidence>
<feature type="compositionally biased region" description="Low complexity" evidence="1">
    <location>
        <begin position="49"/>
        <end position="65"/>
    </location>
</feature>
<feature type="transmembrane region" description="Helical" evidence="2">
    <location>
        <begin position="24"/>
        <end position="40"/>
    </location>
</feature>
<dbReference type="AlphaFoldDB" id="A0A7S1H2F8"/>
<protein>
    <submittedName>
        <fullName evidence="3">Uncharacterized protein</fullName>
    </submittedName>
</protein>
<evidence type="ECO:0000256" key="2">
    <source>
        <dbReference type="SAM" id="Phobius"/>
    </source>
</evidence>
<keyword evidence="2" id="KW-1133">Transmembrane helix</keyword>
<evidence type="ECO:0000313" key="3">
    <source>
        <dbReference type="EMBL" id="CAD8961164.1"/>
    </source>
</evidence>
<dbReference type="EMBL" id="HBFY01001839">
    <property type="protein sequence ID" value="CAD8961164.1"/>
    <property type="molecule type" value="Transcribed_RNA"/>
</dbReference>
<keyword evidence="2" id="KW-0472">Membrane</keyword>
<accession>A0A7S1H2F8</accession>
<organism evidence="3">
    <name type="scientific">Thalassionema nitzschioides</name>
    <dbReference type="NCBI Taxonomy" id="33649"/>
    <lineage>
        <taxon>Eukaryota</taxon>
        <taxon>Sar</taxon>
        <taxon>Stramenopiles</taxon>
        <taxon>Ochrophyta</taxon>
        <taxon>Bacillariophyta</taxon>
        <taxon>Fragilariophyceae</taxon>
        <taxon>Fragilariophycidae</taxon>
        <taxon>Thalassionemales</taxon>
        <taxon>Thalassionemataceae</taxon>
        <taxon>Thalassionema</taxon>
    </lineage>
</organism>
<feature type="region of interest" description="Disordered" evidence="1">
    <location>
        <begin position="49"/>
        <end position="74"/>
    </location>
</feature>
<keyword evidence="2" id="KW-0812">Transmembrane</keyword>
<reference evidence="3" key="1">
    <citation type="submission" date="2021-01" db="EMBL/GenBank/DDBJ databases">
        <authorList>
            <person name="Corre E."/>
            <person name="Pelletier E."/>
            <person name="Niang G."/>
            <person name="Scheremetjew M."/>
            <person name="Finn R."/>
            <person name="Kale V."/>
            <person name="Holt S."/>
            <person name="Cochrane G."/>
            <person name="Meng A."/>
            <person name="Brown T."/>
            <person name="Cohen L."/>
        </authorList>
    </citation>
    <scope>NUCLEOTIDE SEQUENCE</scope>
</reference>
<name>A0A7S1H2F8_9STRA</name>
<proteinExistence type="predicted"/>
<sequence>MGGGPKPEWTGIDATVRSVFPEDWQLAAAIMGGYTTLYLLSTLASGKKKAPPAAAAPSSASAAPSTGVPSVNSPEFENYIESDAFEKMLNSEDQLSAWLADDK</sequence>